<proteinExistence type="predicted"/>
<sequence length="252" mass="28598">MLVTVEEYWLCWLAYAFAGWFWETMLSVVLRKRFEDRGVLNGPLCPIYGFGGLLVVMLLADVNDPLALFLSSGVLACTLEYLSSWAIERLFHVRLWDYTGKPFNINGRVYLNGFIAFGAGATAIKLVIQPWMIGIMDSWPPTVLHWASGVLLAATVADAAVTCAGLYSFDTRLARVAADIRELKLEQIADIDERIDLANERLALADERLREVLSWQQRRLIRVFPSMVSVRDDRVAERVRSLLEKARSKRSR</sequence>
<keyword evidence="1" id="KW-0812">Transmembrane</keyword>
<evidence type="ECO:0000256" key="1">
    <source>
        <dbReference type="SAM" id="Phobius"/>
    </source>
</evidence>
<dbReference type="EMBL" id="PEBK01000003">
    <property type="protein sequence ID" value="PJM75630.1"/>
    <property type="molecule type" value="Genomic_DNA"/>
</dbReference>
<accession>A0A2M9HFM2</accession>
<dbReference type="InterPro" id="IPR010540">
    <property type="entry name" value="CmpB_TMEM229"/>
</dbReference>
<keyword evidence="3" id="KW-1185">Reference proteome</keyword>
<dbReference type="RefSeq" id="WP_100512635.1">
    <property type="nucleotide sequence ID" value="NZ_PEBK01000003.1"/>
</dbReference>
<feature type="transmembrane region" description="Helical" evidence="1">
    <location>
        <begin position="66"/>
        <end position="88"/>
    </location>
</feature>
<evidence type="ECO:0000313" key="3">
    <source>
        <dbReference type="Proteomes" id="UP000231451"/>
    </source>
</evidence>
<reference evidence="2 3" key="1">
    <citation type="submission" date="2017-10" db="EMBL/GenBank/DDBJ databases">
        <title>Draft genome sequences of strains TRE 1, TRE 9, TRE H and TRI 7, isolated from tamarins, belonging to four potential novel Bifidobacterium species.</title>
        <authorList>
            <person name="Mattarelli P."/>
            <person name="Modesto M."/>
            <person name="Puglisi E."/>
            <person name="Morelli L."/>
            <person name="Spezio C."/>
            <person name="Bonetti A."/>
            <person name="Sandri C."/>
        </authorList>
    </citation>
    <scope>NUCLEOTIDE SEQUENCE [LARGE SCALE GENOMIC DNA]</scope>
    <source>
        <strain evidence="3">TRI7</strain>
    </source>
</reference>
<evidence type="ECO:0000313" key="2">
    <source>
        <dbReference type="EMBL" id="PJM75630.1"/>
    </source>
</evidence>
<organism evidence="2 3">
    <name type="scientific">Bifidobacterium simiarum</name>
    <dbReference type="NCBI Taxonomy" id="2045441"/>
    <lineage>
        <taxon>Bacteria</taxon>
        <taxon>Bacillati</taxon>
        <taxon>Actinomycetota</taxon>
        <taxon>Actinomycetes</taxon>
        <taxon>Bifidobacteriales</taxon>
        <taxon>Bifidobacteriaceae</taxon>
        <taxon>Bifidobacterium</taxon>
    </lineage>
</organism>
<keyword evidence="1" id="KW-1133">Transmembrane helix</keyword>
<feature type="transmembrane region" description="Helical" evidence="1">
    <location>
        <begin position="109"/>
        <end position="131"/>
    </location>
</feature>
<dbReference type="OrthoDB" id="9789229at2"/>
<dbReference type="Proteomes" id="UP000231451">
    <property type="component" value="Unassembled WGS sequence"/>
</dbReference>
<gene>
    <name evidence="2" type="ORF">CSQ87_04200</name>
</gene>
<feature type="transmembrane region" description="Helical" evidence="1">
    <location>
        <begin position="42"/>
        <end position="60"/>
    </location>
</feature>
<protein>
    <recommendedName>
        <fullName evidence="4">Transporter</fullName>
    </recommendedName>
</protein>
<comment type="caution">
    <text evidence="2">The sequence shown here is derived from an EMBL/GenBank/DDBJ whole genome shotgun (WGS) entry which is preliminary data.</text>
</comment>
<dbReference type="AlphaFoldDB" id="A0A2M9HFM2"/>
<feature type="transmembrane region" description="Helical" evidence="1">
    <location>
        <begin position="12"/>
        <end position="30"/>
    </location>
</feature>
<name>A0A2M9HFM2_9BIFI</name>
<keyword evidence="1" id="KW-0472">Membrane</keyword>
<evidence type="ECO:0008006" key="4">
    <source>
        <dbReference type="Google" id="ProtNLM"/>
    </source>
</evidence>
<feature type="transmembrane region" description="Helical" evidence="1">
    <location>
        <begin position="143"/>
        <end position="167"/>
    </location>
</feature>
<dbReference type="Pfam" id="PF06541">
    <property type="entry name" value="ABC_trans_CmpB"/>
    <property type="match status" value="1"/>
</dbReference>